<reference evidence="1 2" key="1">
    <citation type="journal article" date="2004" name="Int. J. Syst. Evol. Microbiol.">
        <title>Kaistella koreensis gen. nov., sp. nov., a novel member of the Chryseobacterium-Bergeyella-Riemerella branch.</title>
        <authorList>
            <person name="Kim M.K."/>
            <person name="Im W.T."/>
            <person name="Shin Y.K."/>
            <person name="Lim J.H."/>
            <person name="Kim S.H."/>
            <person name="Lee B.C."/>
            <person name="Park M.Y."/>
            <person name="Lee K.Y."/>
            <person name="Lee S.T."/>
        </authorList>
    </citation>
    <scope>NUCLEOTIDE SEQUENCE [LARGE SCALE GENOMIC DNA]</scope>
    <source>
        <strain evidence="1 2">CCUG 49689</strain>
    </source>
</reference>
<keyword evidence="2" id="KW-1185">Reference proteome</keyword>
<dbReference type="PATRIC" id="fig|1304281.5.peg.1285"/>
<protein>
    <submittedName>
        <fullName evidence="1">Uncharacterized protein</fullName>
    </submittedName>
</protein>
<comment type="caution">
    <text evidence="1">The sequence shown here is derived from an EMBL/GenBank/DDBJ whole genome shotgun (WGS) entry which is preliminary data.</text>
</comment>
<sequence length="82" mass="9292">MKINSFMRMKEVSCFLLFSAVLMPNGKSKNILHYSVKRYTGVAVREDFEKKKQGIKTKTLSFQNVSANLGKSILFSLSSILL</sequence>
<proteinExistence type="predicted"/>
<name>A0A0J7IZY1_9FLAO</name>
<accession>A0A0J7IZY1</accession>
<organism evidence="1 2">
    <name type="scientific">Chryseobacterium koreense CCUG 49689</name>
    <dbReference type="NCBI Taxonomy" id="1304281"/>
    <lineage>
        <taxon>Bacteria</taxon>
        <taxon>Pseudomonadati</taxon>
        <taxon>Bacteroidota</taxon>
        <taxon>Flavobacteriia</taxon>
        <taxon>Flavobacteriales</taxon>
        <taxon>Weeksellaceae</taxon>
        <taxon>Chryseobacterium group</taxon>
        <taxon>Chryseobacterium</taxon>
    </lineage>
</organism>
<dbReference type="AlphaFoldDB" id="A0A0J7IZY1"/>
<dbReference type="STRING" id="1304281.ACM44_05995"/>
<dbReference type="EMBL" id="LFNG01000006">
    <property type="protein sequence ID" value="KMQ71763.1"/>
    <property type="molecule type" value="Genomic_DNA"/>
</dbReference>
<dbReference type="Proteomes" id="UP000035900">
    <property type="component" value="Unassembled WGS sequence"/>
</dbReference>
<gene>
    <name evidence="1" type="ORF">ACM44_05995</name>
</gene>
<evidence type="ECO:0000313" key="1">
    <source>
        <dbReference type="EMBL" id="KMQ71763.1"/>
    </source>
</evidence>
<evidence type="ECO:0000313" key="2">
    <source>
        <dbReference type="Proteomes" id="UP000035900"/>
    </source>
</evidence>